<name>A0ABT8D846_9RHOB</name>
<organism evidence="2 3">
    <name type="scientific">Paracoccus cavernae</name>
    <dbReference type="NCBI Taxonomy" id="1571207"/>
    <lineage>
        <taxon>Bacteria</taxon>
        <taxon>Pseudomonadati</taxon>
        <taxon>Pseudomonadota</taxon>
        <taxon>Alphaproteobacteria</taxon>
        <taxon>Rhodobacterales</taxon>
        <taxon>Paracoccaceae</taxon>
        <taxon>Paracoccus</taxon>
    </lineage>
</organism>
<accession>A0ABT8D846</accession>
<feature type="transmembrane region" description="Helical" evidence="1">
    <location>
        <begin position="204"/>
        <end position="227"/>
    </location>
</feature>
<feature type="transmembrane region" description="Helical" evidence="1">
    <location>
        <begin position="98"/>
        <end position="119"/>
    </location>
</feature>
<keyword evidence="3" id="KW-1185">Reference proteome</keyword>
<keyword evidence="1" id="KW-0472">Membrane</keyword>
<sequence length="279" mass="28830">MASIDETMAVSGDENSVADCVFFPDTYSKSTRGVILLASAAVGGVGGFMLSGAADVSAALWSVLGVAAVAGGVLSTWSPCGYSSISLLRPNGRGVKEAIGWLPTFAMHGLGYAAGAVILGTLLGAIGAIAGFTGIASTIALTVLAIIGLLYGAHQLDLVRAPYPQRRAQVPHDARNRFPKWVIGGLYGLSLGLDYLTYVQTPLLYMMTLAAVFTGNIPAAIAIIALFNLGRYLPVAVNLLPCKDYAIQAWLARNQERAAMVDGAILAALGAAFAVLALI</sequence>
<dbReference type="EMBL" id="JAUFRC010000001">
    <property type="protein sequence ID" value="MDN3712954.1"/>
    <property type="molecule type" value="Genomic_DNA"/>
</dbReference>
<reference evidence="3" key="1">
    <citation type="journal article" date="2019" name="Int. J. Syst. Evol. Microbiol.">
        <title>The Global Catalogue of Microorganisms (GCM) 10K type strain sequencing project: providing services to taxonomists for standard genome sequencing and annotation.</title>
        <authorList>
            <consortium name="The Broad Institute Genomics Platform"/>
            <consortium name="The Broad Institute Genome Sequencing Center for Infectious Disease"/>
            <person name="Wu L."/>
            <person name="Ma J."/>
        </authorList>
    </citation>
    <scope>NUCLEOTIDE SEQUENCE [LARGE SCALE GENOMIC DNA]</scope>
    <source>
        <strain evidence="3">CECT 8482</strain>
    </source>
</reference>
<feature type="transmembrane region" description="Helical" evidence="1">
    <location>
        <begin position="34"/>
        <end position="53"/>
    </location>
</feature>
<proteinExistence type="predicted"/>
<evidence type="ECO:0000313" key="3">
    <source>
        <dbReference type="Proteomes" id="UP001243846"/>
    </source>
</evidence>
<protein>
    <submittedName>
        <fullName evidence="2">Methylamine utilization protein MauF</fullName>
    </submittedName>
</protein>
<evidence type="ECO:0000313" key="2">
    <source>
        <dbReference type="EMBL" id="MDN3712954.1"/>
    </source>
</evidence>
<dbReference type="RefSeq" id="WP_377687536.1">
    <property type="nucleotide sequence ID" value="NZ_JBHMDZ010000045.1"/>
</dbReference>
<feature type="transmembrane region" description="Helical" evidence="1">
    <location>
        <begin position="125"/>
        <end position="151"/>
    </location>
</feature>
<keyword evidence="1" id="KW-1133">Transmembrane helix</keyword>
<gene>
    <name evidence="2" type="ORF">QWZ10_16550</name>
</gene>
<feature type="transmembrane region" description="Helical" evidence="1">
    <location>
        <begin position="59"/>
        <end position="77"/>
    </location>
</feature>
<dbReference type="Proteomes" id="UP001243846">
    <property type="component" value="Unassembled WGS sequence"/>
</dbReference>
<comment type="caution">
    <text evidence="2">The sequence shown here is derived from an EMBL/GenBank/DDBJ whole genome shotgun (WGS) entry which is preliminary data.</text>
</comment>
<evidence type="ECO:0000256" key="1">
    <source>
        <dbReference type="SAM" id="Phobius"/>
    </source>
</evidence>
<feature type="transmembrane region" description="Helical" evidence="1">
    <location>
        <begin position="258"/>
        <end position="278"/>
    </location>
</feature>
<keyword evidence="1" id="KW-0812">Transmembrane</keyword>